<reference evidence="2 3" key="1">
    <citation type="journal article" date="2019" name="Commun. Biol.">
        <title>The bagworm genome reveals a unique fibroin gene that provides high tensile strength.</title>
        <authorList>
            <person name="Kono N."/>
            <person name="Nakamura H."/>
            <person name="Ohtoshi R."/>
            <person name="Tomita M."/>
            <person name="Numata K."/>
            <person name="Arakawa K."/>
        </authorList>
    </citation>
    <scope>NUCLEOTIDE SEQUENCE [LARGE SCALE GENOMIC DNA]</scope>
</reference>
<evidence type="ECO:0000256" key="1">
    <source>
        <dbReference type="SAM" id="MobiDB-lite"/>
    </source>
</evidence>
<dbReference type="AlphaFoldDB" id="A0A4C1VAG7"/>
<accession>A0A4C1VAG7</accession>
<sequence length="210" mass="23419">MSKLAGEVSDSRLSLPPMNTRNFRGVTNLLGGHTISKRGGIRFIKAEEGSGPPELSIDGRNATVAAATSLLYSVRVCGPNPVSVCGPFLLYTGGERRRVLNHAKSHSSQRSRARDNKRRAGPPRPTTERDSPGIPFLNTEARGRLDRLNTIQRTKLYRFEVSHESVAMVKSSSGEKKKEGSRNVVLAYCNIRKQFKVAEYRALYCTYYMW</sequence>
<keyword evidence="3" id="KW-1185">Reference proteome</keyword>
<evidence type="ECO:0000313" key="3">
    <source>
        <dbReference type="Proteomes" id="UP000299102"/>
    </source>
</evidence>
<protein>
    <submittedName>
        <fullName evidence="2">Uncharacterized protein</fullName>
    </submittedName>
</protein>
<gene>
    <name evidence="2" type="ORF">EVAR_19026_1</name>
</gene>
<organism evidence="2 3">
    <name type="scientific">Eumeta variegata</name>
    <name type="common">Bagworm moth</name>
    <name type="synonym">Eumeta japonica</name>
    <dbReference type="NCBI Taxonomy" id="151549"/>
    <lineage>
        <taxon>Eukaryota</taxon>
        <taxon>Metazoa</taxon>
        <taxon>Ecdysozoa</taxon>
        <taxon>Arthropoda</taxon>
        <taxon>Hexapoda</taxon>
        <taxon>Insecta</taxon>
        <taxon>Pterygota</taxon>
        <taxon>Neoptera</taxon>
        <taxon>Endopterygota</taxon>
        <taxon>Lepidoptera</taxon>
        <taxon>Glossata</taxon>
        <taxon>Ditrysia</taxon>
        <taxon>Tineoidea</taxon>
        <taxon>Psychidae</taxon>
        <taxon>Oiketicinae</taxon>
        <taxon>Eumeta</taxon>
    </lineage>
</organism>
<comment type="caution">
    <text evidence="2">The sequence shown here is derived from an EMBL/GenBank/DDBJ whole genome shotgun (WGS) entry which is preliminary data.</text>
</comment>
<evidence type="ECO:0000313" key="2">
    <source>
        <dbReference type="EMBL" id="GBP34635.1"/>
    </source>
</evidence>
<feature type="region of interest" description="Disordered" evidence="1">
    <location>
        <begin position="100"/>
        <end position="138"/>
    </location>
</feature>
<dbReference type="EMBL" id="BGZK01000291">
    <property type="protein sequence ID" value="GBP34635.1"/>
    <property type="molecule type" value="Genomic_DNA"/>
</dbReference>
<feature type="compositionally biased region" description="Basic residues" evidence="1">
    <location>
        <begin position="100"/>
        <end position="121"/>
    </location>
</feature>
<dbReference type="Proteomes" id="UP000299102">
    <property type="component" value="Unassembled WGS sequence"/>
</dbReference>
<proteinExistence type="predicted"/>
<name>A0A4C1VAG7_EUMVA</name>